<name>A0A1G6D765_9HYPH</name>
<keyword evidence="4" id="KW-1185">Reference proteome</keyword>
<proteinExistence type="predicted"/>
<evidence type="ECO:0000313" key="3">
    <source>
        <dbReference type="EMBL" id="SDB40745.1"/>
    </source>
</evidence>
<dbReference type="Pfam" id="PF16261">
    <property type="entry name" value="DUF4915"/>
    <property type="match status" value="1"/>
</dbReference>
<reference evidence="3 4" key="1">
    <citation type="submission" date="2016-10" db="EMBL/GenBank/DDBJ databases">
        <authorList>
            <person name="de Groot N.N."/>
        </authorList>
    </citation>
    <scope>NUCLEOTIDE SEQUENCE [LARGE SCALE GENOMIC DNA]</scope>
    <source>
        <strain evidence="3 4">ATCC 35022</strain>
    </source>
</reference>
<accession>A0A1G6D765</accession>
<evidence type="ECO:0000313" key="4">
    <source>
        <dbReference type="Proteomes" id="UP000199071"/>
    </source>
</evidence>
<dbReference type="NCBIfam" id="TIGR03032">
    <property type="entry name" value="TIGR03032 family protein"/>
    <property type="match status" value="1"/>
</dbReference>
<dbReference type="InterPro" id="IPR017481">
    <property type="entry name" value="CHP03032"/>
</dbReference>
<evidence type="ECO:0000256" key="1">
    <source>
        <dbReference type="SAM" id="MobiDB-lite"/>
    </source>
</evidence>
<dbReference type="SUPFAM" id="SSF63825">
    <property type="entry name" value="YWTD domain"/>
    <property type="match status" value="1"/>
</dbReference>
<protein>
    <submittedName>
        <fullName evidence="3">TIGR03032 family protein</fullName>
    </submittedName>
</protein>
<sequence>MSAHKASATSNAESAADNRPPRLEITTSRQFVSWLAEAGGSLAFTTYQSGKVFLIGSNRGARRLSVFERTLDRPMGMAVSGERLSIASMNQITTFVDAAEGAATGDGYDAVYVPQLAHFTGDLDVHDLGFDAGGRIVFANTLFSCLAAASETHSFRPLWQPPFISRLAAEDRCHLNGLAMSDGTPAYVTAVGETDVADGWRDNRAAGGVVVDVAANAIVCRGLSMPHSPRLHEGKLYVLNSGAGEFGTTDLASGRFDPIAFCPGYLRGLTFLAGHAIVGLSEPRENRTFGGLPLQDRLVREGVEPRCGLYVIDLRTGDVAHWLRLEGFVSELYDVAALPGVARPSMIGFRSDDIRRTISIEP</sequence>
<feature type="domain" description="Conserved hypothetical protein CHP03032" evidence="2">
    <location>
        <begin position="30"/>
        <end position="346"/>
    </location>
</feature>
<gene>
    <name evidence="3" type="ORF">SAMN02982931_03082</name>
</gene>
<organism evidence="3 4">
    <name type="scientific">Bauldia litoralis</name>
    <dbReference type="NCBI Taxonomy" id="665467"/>
    <lineage>
        <taxon>Bacteria</taxon>
        <taxon>Pseudomonadati</taxon>
        <taxon>Pseudomonadota</taxon>
        <taxon>Alphaproteobacteria</taxon>
        <taxon>Hyphomicrobiales</taxon>
        <taxon>Kaistiaceae</taxon>
        <taxon>Bauldia</taxon>
    </lineage>
</organism>
<dbReference type="AlphaFoldDB" id="A0A1G6D765"/>
<dbReference type="STRING" id="665467.SAMN02982931_03082"/>
<dbReference type="EMBL" id="FMXQ01000006">
    <property type="protein sequence ID" value="SDB40745.1"/>
    <property type="molecule type" value="Genomic_DNA"/>
</dbReference>
<dbReference type="RefSeq" id="WP_175478464.1">
    <property type="nucleotide sequence ID" value="NZ_FMXQ01000006.1"/>
</dbReference>
<evidence type="ECO:0000259" key="2">
    <source>
        <dbReference type="Pfam" id="PF16261"/>
    </source>
</evidence>
<feature type="region of interest" description="Disordered" evidence="1">
    <location>
        <begin position="1"/>
        <end position="22"/>
    </location>
</feature>
<dbReference type="Proteomes" id="UP000199071">
    <property type="component" value="Unassembled WGS sequence"/>
</dbReference>